<keyword evidence="2 3" id="KW-0802">TPR repeat</keyword>
<gene>
    <name evidence="4" type="ORF">GSBLH_T00000349001</name>
</gene>
<evidence type="ECO:0000256" key="2">
    <source>
        <dbReference type="ARBA" id="ARBA00022803"/>
    </source>
</evidence>
<evidence type="ECO:0000313" key="4">
    <source>
        <dbReference type="EMBL" id="CBK19946.2"/>
    </source>
</evidence>
<dbReference type="Proteomes" id="UP000008312">
    <property type="component" value="Unassembled WGS sequence"/>
</dbReference>
<dbReference type="InterPro" id="IPR011990">
    <property type="entry name" value="TPR-like_helical_dom_sf"/>
</dbReference>
<evidence type="ECO:0000256" key="1">
    <source>
        <dbReference type="ARBA" id="ARBA00022737"/>
    </source>
</evidence>
<dbReference type="AlphaFoldDB" id="D8LVV7"/>
<dbReference type="InterPro" id="IPR031101">
    <property type="entry name" value="Ctr9"/>
</dbReference>
<feature type="repeat" description="TPR" evidence="3">
    <location>
        <begin position="386"/>
        <end position="419"/>
    </location>
</feature>
<dbReference type="SUPFAM" id="SSF48452">
    <property type="entry name" value="TPR-like"/>
    <property type="match status" value="2"/>
</dbReference>
<dbReference type="SMART" id="SM00028">
    <property type="entry name" value="TPR"/>
    <property type="match status" value="3"/>
</dbReference>
<reference evidence="4" key="1">
    <citation type="submission" date="2010-02" db="EMBL/GenBank/DDBJ databases">
        <title>Sequencing and annotation of the Blastocystis hominis genome.</title>
        <authorList>
            <person name="Wincker P."/>
        </authorList>
    </citation>
    <scope>NUCLEOTIDE SEQUENCE</scope>
    <source>
        <strain evidence="4">Singapore isolate B</strain>
    </source>
</reference>
<dbReference type="EMBL" id="FN668638">
    <property type="protein sequence ID" value="CBK19946.2"/>
    <property type="molecule type" value="Genomic_DNA"/>
</dbReference>
<evidence type="ECO:0000313" key="5">
    <source>
        <dbReference type="Proteomes" id="UP000008312"/>
    </source>
</evidence>
<sequence>MEIETAEQPASIRIPLTDSEQCIELFVDELSDNTDELTQTLFGENVHPHYWIQIAVGYYSVKKYEQFLKIIDTILREENFRRFESEYECKLVLINYRTAYKLKTNTLTAEEYRQFDEESNRLINMEQQDRAASATSLALKCIYCLRTDNMKAAHTYMIHALDRDRSCLLSSIAAAFYFIQSRDYAKAINAYQMALLYHPDAPASVRVGIAYCFYKQNNYKKAFLALDRALQLDPANEEALAMKAALQRTAADLSPKERVIASLQTIQQLYRVNPNHPQALNYIADHTFWQWSPIEGLSVSAQQHSEAVQVRGDTSKLHAAQPIRINGVLCRVRSVREAAATGSVLLSSPFAGESCADVPVEARDTAKCLDLATRSAEQATMSSLKSEAWELIGRCYHAENFWNKAEKYFAKAVAVSKRNVLALYGLAQV</sequence>
<dbReference type="GO" id="GO:0006355">
    <property type="term" value="P:regulation of DNA-templated transcription"/>
    <property type="evidence" value="ECO:0007669"/>
    <property type="project" value="InterPro"/>
</dbReference>
<protein>
    <submittedName>
        <fullName evidence="4">Uncharacterized protein</fullName>
    </submittedName>
</protein>
<dbReference type="OrthoDB" id="343875at2759"/>
<dbReference type="Pfam" id="PF13432">
    <property type="entry name" value="TPR_16"/>
    <property type="match status" value="1"/>
</dbReference>
<dbReference type="InParanoid" id="D8LVV7"/>
<organism evidence="4">
    <name type="scientific">Blastocystis hominis</name>
    <dbReference type="NCBI Taxonomy" id="12968"/>
    <lineage>
        <taxon>Eukaryota</taxon>
        <taxon>Sar</taxon>
        <taxon>Stramenopiles</taxon>
        <taxon>Bigyra</taxon>
        <taxon>Opalozoa</taxon>
        <taxon>Opalinata</taxon>
        <taxon>Blastocystidae</taxon>
        <taxon>Blastocystis</taxon>
    </lineage>
</organism>
<name>D8LVV7_BLAHO</name>
<accession>D8LVV7</accession>
<dbReference type="GO" id="GO:0000993">
    <property type="term" value="F:RNA polymerase II complex binding"/>
    <property type="evidence" value="ECO:0007669"/>
    <property type="project" value="TreeGrafter"/>
</dbReference>
<feature type="repeat" description="TPR" evidence="3">
    <location>
        <begin position="203"/>
        <end position="236"/>
    </location>
</feature>
<keyword evidence="5" id="KW-1185">Reference proteome</keyword>
<keyword evidence="1" id="KW-0677">Repeat</keyword>
<dbReference type="RefSeq" id="XP_012893994.1">
    <property type="nucleotide sequence ID" value="XM_013038540.1"/>
</dbReference>
<dbReference type="InterPro" id="IPR019734">
    <property type="entry name" value="TPR_rpt"/>
</dbReference>
<dbReference type="GO" id="GO:0016593">
    <property type="term" value="C:Cdc73/Paf1 complex"/>
    <property type="evidence" value="ECO:0007669"/>
    <property type="project" value="TreeGrafter"/>
</dbReference>
<dbReference type="GeneID" id="24917661"/>
<dbReference type="Gene3D" id="1.25.40.10">
    <property type="entry name" value="Tetratricopeptide repeat domain"/>
    <property type="match status" value="2"/>
</dbReference>
<proteinExistence type="predicted"/>
<dbReference type="GO" id="GO:0006368">
    <property type="term" value="P:transcription elongation by RNA polymerase II"/>
    <property type="evidence" value="ECO:0007669"/>
    <property type="project" value="TreeGrafter"/>
</dbReference>
<dbReference type="PANTHER" id="PTHR14027:SF2">
    <property type="entry name" value="RNA POLYMERASE-ASSOCIATED PROTEIN CTR9 HOMOLOG"/>
    <property type="match status" value="1"/>
</dbReference>
<dbReference type="PROSITE" id="PS50005">
    <property type="entry name" value="TPR"/>
    <property type="match status" value="2"/>
</dbReference>
<dbReference type="PANTHER" id="PTHR14027">
    <property type="entry name" value="RNA POLYMERASE-ASSOCIATED PROTEIN CTR9"/>
    <property type="match status" value="1"/>
</dbReference>
<evidence type="ECO:0000256" key="3">
    <source>
        <dbReference type="PROSITE-ProRule" id="PRU00339"/>
    </source>
</evidence>